<dbReference type="EMBL" id="JANJYJ010000003">
    <property type="protein sequence ID" value="KAK3223728.1"/>
    <property type="molecule type" value="Genomic_DNA"/>
</dbReference>
<dbReference type="GO" id="GO:0005634">
    <property type="term" value="C:nucleus"/>
    <property type="evidence" value="ECO:0007669"/>
    <property type="project" value="TreeGrafter"/>
</dbReference>
<evidence type="ECO:0000256" key="2">
    <source>
        <dbReference type="ARBA" id="ARBA00023204"/>
    </source>
</evidence>
<proteinExistence type="predicted"/>
<dbReference type="InterPro" id="IPR045261">
    <property type="entry name" value="MORC_ATPase"/>
</dbReference>
<dbReference type="PANTHER" id="PTHR23336">
    <property type="entry name" value="ZINC FINGER CW-TYPE COILED-COIL DOMAIN PROTEIN 3"/>
    <property type="match status" value="1"/>
</dbReference>
<feature type="domain" description="Morc S5" evidence="3">
    <location>
        <begin position="32"/>
        <end position="78"/>
    </location>
</feature>
<organism evidence="4 5">
    <name type="scientific">Dipteronia sinensis</name>
    <dbReference type="NCBI Taxonomy" id="43782"/>
    <lineage>
        <taxon>Eukaryota</taxon>
        <taxon>Viridiplantae</taxon>
        <taxon>Streptophyta</taxon>
        <taxon>Embryophyta</taxon>
        <taxon>Tracheophyta</taxon>
        <taxon>Spermatophyta</taxon>
        <taxon>Magnoliopsida</taxon>
        <taxon>eudicotyledons</taxon>
        <taxon>Gunneridae</taxon>
        <taxon>Pentapetalae</taxon>
        <taxon>rosids</taxon>
        <taxon>malvids</taxon>
        <taxon>Sapindales</taxon>
        <taxon>Sapindaceae</taxon>
        <taxon>Hippocastanoideae</taxon>
        <taxon>Acereae</taxon>
        <taxon>Dipteronia</taxon>
    </lineage>
</organism>
<evidence type="ECO:0000256" key="1">
    <source>
        <dbReference type="ARBA" id="ARBA00022763"/>
    </source>
</evidence>
<accession>A0AAE0ATD3</accession>
<gene>
    <name evidence="4" type="ORF">Dsin_010753</name>
</gene>
<comment type="caution">
    <text evidence="4">The sequence shown here is derived from an EMBL/GenBank/DDBJ whole genome shotgun (WGS) entry which is preliminary data.</text>
</comment>
<keyword evidence="5" id="KW-1185">Reference proteome</keyword>
<keyword evidence="1" id="KW-0227">DNA damage</keyword>
<dbReference type="GO" id="GO:0016887">
    <property type="term" value="F:ATP hydrolysis activity"/>
    <property type="evidence" value="ECO:0007669"/>
    <property type="project" value="InterPro"/>
</dbReference>
<evidence type="ECO:0000313" key="5">
    <source>
        <dbReference type="Proteomes" id="UP001281410"/>
    </source>
</evidence>
<sequence length="127" mass="14606">MGTILSNSGGDEHGRIPQPGVVSEWLEHGTLRFRRRWNTAGSDSRGIIGLLEVNFVEPAHDKQSFEGTPVLSRLENRYIMFFIYIFAVGIDHLRVHPKFSNELLEQLLQSFSSMLWTRFAMEPLMLE</sequence>
<evidence type="ECO:0000313" key="4">
    <source>
        <dbReference type="EMBL" id="KAK3223728.1"/>
    </source>
</evidence>
<dbReference type="InterPro" id="IPR041006">
    <property type="entry name" value="Morc_S5"/>
</dbReference>
<dbReference type="Pfam" id="PF17942">
    <property type="entry name" value="Morc6_S5"/>
    <property type="match status" value="1"/>
</dbReference>
<dbReference type="PANTHER" id="PTHR23336:SF80">
    <property type="entry name" value="PROTEIN MICRORCHIDIA 7-LIKE"/>
    <property type="match status" value="1"/>
</dbReference>
<reference evidence="4" key="1">
    <citation type="journal article" date="2023" name="Plant J.">
        <title>Genome sequences and population genomics provide insights into the demographic history, inbreeding, and mutation load of two 'living fossil' tree species of Dipteronia.</title>
        <authorList>
            <person name="Feng Y."/>
            <person name="Comes H.P."/>
            <person name="Chen J."/>
            <person name="Zhu S."/>
            <person name="Lu R."/>
            <person name="Zhang X."/>
            <person name="Li P."/>
            <person name="Qiu J."/>
            <person name="Olsen K.M."/>
            <person name="Qiu Y."/>
        </authorList>
    </citation>
    <scope>NUCLEOTIDE SEQUENCE</scope>
    <source>
        <strain evidence="4">NBL</strain>
    </source>
</reference>
<dbReference type="Proteomes" id="UP001281410">
    <property type="component" value="Unassembled WGS sequence"/>
</dbReference>
<protein>
    <recommendedName>
        <fullName evidence="3">Morc S5 domain-containing protein</fullName>
    </recommendedName>
</protein>
<dbReference type="GO" id="GO:0006281">
    <property type="term" value="P:DNA repair"/>
    <property type="evidence" value="ECO:0007669"/>
    <property type="project" value="UniProtKB-KW"/>
</dbReference>
<evidence type="ECO:0000259" key="3">
    <source>
        <dbReference type="Pfam" id="PF17942"/>
    </source>
</evidence>
<dbReference type="AlphaFoldDB" id="A0AAE0ATD3"/>
<keyword evidence="2" id="KW-0234">DNA repair</keyword>
<name>A0AAE0ATD3_9ROSI</name>